<keyword evidence="5 9" id="KW-0560">Oxidoreductase</keyword>
<dbReference type="GO" id="GO:0005506">
    <property type="term" value="F:iron ion binding"/>
    <property type="evidence" value="ECO:0007669"/>
    <property type="project" value="InterPro"/>
</dbReference>
<dbReference type="GO" id="GO:0016705">
    <property type="term" value="F:oxidoreductase activity, acting on paired donors, with incorporation or reduction of molecular oxygen"/>
    <property type="evidence" value="ECO:0007669"/>
    <property type="project" value="InterPro"/>
</dbReference>
<feature type="binding site" description="axial binding residue" evidence="8">
    <location>
        <position position="447"/>
    </location>
    <ligand>
        <name>heme</name>
        <dbReference type="ChEBI" id="CHEBI:30413"/>
    </ligand>
    <ligandPart>
        <name>Fe</name>
        <dbReference type="ChEBI" id="CHEBI:18248"/>
    </ligandPart>
</feature>
<evidence type="ECO:0000256" key="5">
    <source>
        <dbReference type="ARBA" id="ARBA00023002"/>
    </source>
</evidence>
<dbReference type="GO" id="GO:0004497">
    <property type="term" value="F:monooxygenase activity"/>
    <property type="evidence" value="ECO:0007669"/>
    <property type="project" value="UniProtKB-KW"/>
</dbReference>
<comment type="cofactor">
    <cofactor evidence="1 8">
        <name>heme</name>
        <dbReference type="ChEBI" id="CHEBI:30413"/>
    </cofactor>
</comment>
<keyword evidence="4 8" id="KW-0479">Metal-binding</keyword>
<keyword evidence="7 9" id="KW-0503">Monooxygenase</keyword>
<dbReference type="PANTHER" id="PTHR47955">
    <property type="entry name" value="CYTOCHROME P450 FAMILY 71 PROTEIN"/>
    <property type="match status" value="1"/>
</dbReference>
<name>A0A1J3ENG8_NOCCA</name>
<dbReference type="FunFam" id="1.10.630.10:FF:000011">
    <property type="entry name" value="Cytochrome P450 83B1"/>
    <property type="match status" value="1"/>
</dbReference>
<evidence type="ECO:0000256" key="6">
    <source>
        <dbReference type="ARBA" id="ARBA00023004"/>
    </source>
</evidence>
<evidence type="ECO:0000313" key="10">
    <source>
        <dbReference type="EMBL" id="JAU30692.1"/>
    </source>
</evidence>
<protein>
    <submittedName>
        <fullName evidence="10">Cytochrome P450 71B2</fullName>
    </submittedName>
</protein>
<keyword evidence="6 8" id="KW-0408">Iron</keyword>
<dbReference type="PRINTS" id="PR00385">
    <property type="entry name" value="P450"/>
</dbReference>
<gene>
    <name evidence="10" type="ORF">LC_TR16839_c0_g1_i1_g.58228</name>
</gene>
<dbReference type="EMBL" id="GEVK01022140">
    <property type="protein sequence ID" value="JAU30692.1"/>
    <property type="molecule type" value="Transcribed_RNA"/>
</dbReference>
<dbReference type="InterPro" id="IPR002401">
    <property type="entry name" value="Cyt_P450_E_grp-I"/>
</dbReference>
<evidence type="ECO:0000256" key="3">
    <source>
        <dbReference type="ARBA" id="ARBA00022617"/>
    </source>
</evidence>
<accession>A0A1J3ENG8</accession>
<dbReference type="AlphaFoldDB" id="A0A1J3ENG8"/>
<organism evidence="10">
    <name type="scientific">Noccaea caerulescens</name>
    <name type="common">Alpine penny-cress</name>
    <name type="synonym">Thlaspi caerulescens</name>
    <dbReference type="NCBI Taxonomy" id="107243"/>
    <lineage>
        <taxon>Eukaryota</taxon>
        <taxon>Viridiplantae</taxon>
        <taxon>Streptophyta</taxon>
        <taxon>Embryophyta</taxon>
        <taxon>Tracheophyta</taxon>
        <taxon>Spermatophyta</taxon>
        <taxon>Magnoliopsida</taxon>
        <taxon>eudicotyledons</taxon>
        <taxon>Gunneridae</taxon>
        <taxon>Pentapetalae</taxon>
        <taxon>rosids</taxon>
        <taxon>malvids</taxon>
        <taxon>Brassicales</taxon>
        <taxon>Brassicaceae</taxon>
        <taxon>Coluteocarpeae</taxon>
        <taxon>Noccaea</taxon>
    </lineage>
</organism>
<dbReference type="InterPro" id="IPR036396">
    <property type="entry name" value="Cyt_P450_sf"/>
</dbReference>
<dbReference type="PRINTS" id="PR00463">
    <property type="entry name" value="EP450I"/>
</dbReference>
<dbReference type="PROSITE" id="PS00086">
    <property type="entry name" value="CYTOCHROME_P450"/>
    <property type="match status" value="1"/>
</dbReference>
<dbReference type="SUPFAM" id="SSF48264">
    <property type="entry name" value="Cytochrome P450"/>
    <property type="match status" value="1"/>
</dbReference>
<dbReference type="CDD" id="cd11072">
    <property type="entry name" value="CYP71-like"/>
    <property type="match status" value="1"/>
</dbReference>
<dbReference type="Pfam" id="PF00067">
    <property type="entry name" value="p450"/>
    <property type="match status" value="1"/>
</dbReference>
<evidence type="ECO:0000256" key="8">
    <source>
        <dbReference type="PIRSR" id="PIRSR602401-1"/>
    </source>
</evidence>
<evidence type="ECO:0000256" key="9">
    <source>
        <dbReference type="RuleBase" id="RU000461"/>
    </source>
</evidence>
<evidence type="ECO:0000256" key="1">
    <source>
        <dbReference type="ARBA" id="ARBA00001971"/>
    </source>
</evidence>
<dbReference type="PANTHER" id="PTHR47955:SF19">
    <property type="entry name" value="CYTOCHROME P450 71A9-LIKE ISOFORM X1"/>
    <property type="match status" value="1"/>
</dbReference>
<dbReference type="GO" id="GO:0020037">
    <property type="term" value="F:heme binding"/>
    <property type="evidence" value="ECO:0007669"/>
    <property type="project" value="InterPro"/>
</dbReference>
<dbReference type="Gene3D" id="1.10.630.10">
    <property type="entry name" value="Cytochrome P450"/>
    <property type="match status" value="1"/>
</dbReference>
<dbReference type="InterPro" id="IPR001128">
    <property type="entry name" value="Cyt_P450"/>
</dbReference>
<evidence type="ECO:0000256" key="2">
    <source>
        <dbReference type="ARBA" id="ARBA00010617"/>
    </source>
</evidence>
<evidence type="ECO:0000256" key="7">
    <source>
        <dbReference type="ARBA" id="ARBA00023033"/>
    </source>
</evidence>
<keyword evidence="3 8" id="KW-0349">Heme</keyword>
<dbReference type="InterPro" id="IPR017972">
    <property type="entry name" value="Cyt_P450_CS"/>
</dbReference>
<proteinExistence type="inferred from homology"/>
<sequence>MSIFLSFLCLLPIFIVSFFIFSEKLKPSKWKLPPSPSSFPIIGNLHHLTGVPHRCIHRLCVKYGPVMLLRLGSMSVVVISSSEAAEEMLKTNDLECSTRSKMVGTEKLSYGYKDITFGPYGEYWREMRKVAVIELFSLKKVQSFRSVREEEVEVMVKKVTALTQSPVDLRKMFFSFTGSIICRVALGQNFHDCEFIDQEKMEELVAEAADALGNFTFTDLFPSGGFGRSIDWLIGKHKKLNKVFKKLDAFFQHVIDDHLKESSGRETSDSPTDIVAVMLDLIGKQGKEDYFKLDYDNIKAVLMDVFLAGIDTSVITMVWTMTELARNPKVMKKVQEEIRTTLGTDKKTITEQDLNKVDYLQLIIKESFRLHPPVPVVTRKTMSHVKIQGYDIPPETTVQINVWTIGREPKRWTDPEDFIPERFNNSSIDFRGQNFNLLPFGSGRRICPAIPMSIAAIEMALLNMLYFFDWRLPDGMGIGDIDMQEVGTLSVVKKIPLMLVPVRRL</sequence>
<reference evidence="10" key="1">
    <citation type="submission" date="2016-07" db="EMBL/GenBank/DDBJ databases">
        <title>De novo transcriptome assembly of four accessions of the metal hyperaccumulator plant Noccaea caerulescens.</title>
        <authorList>
            <person name="Blande D."/>
            <person name="Halimaa P."/>
            <person name="Tervahauta A.I."/>
            <person name="Aarts M.G."/>
            <person name="Karenlampi S.O."/>
        </authorList>
    </citation>
    <scope>NUCLEOTIDE SEQUENCE</scope>
</reference>
<evidence type="ECO:0000256" key="4">
    <source>
        <dbReference type="ARBA" id="ARBA00022723"/>
    </source>
</evidence>
<comment type="similarity">
    <text evidence="2 9">Belongs to the cytochrome P450 family.</text>
</comment>